<dbReference type="EMBL" id="CP018889">
    <property type="protein sequence ID" value="AUI70681.1"/>
    <property type="molecule type" value="Genomic_DNA"/>
</dbReference>
<gene>
    <name evidence="3" type="ORF">BLE401_16875</name>
</gene>
<name>A0A2N9YJJ0_9GAMM</name>
<dbReference type="PANTHER" id="PTHR43393">
    <property type="entry name" value="CYTOKININ RIBOSIDE 5'-MONOPHOSPHATE PHOSPHORIBOHYDROLASE"/>
    <property type="match status" value="1"/>
</dbReference>
<keyword evidence="4" id="KW-1185">Reference proteome</keyword>
<keyword evidence="2" id="KW-0378">Hydrolase</keyword>
<evidence type="ECO:0000313" key="4">
    <source>
        <dbReference type="Proteomes" id="UP000234271"/>
    </source>
</evidence>
<dbReference type="GO" id="GO:0008714">
    <property type="term" value="F:AMP nucleosidase activity"/>
    <property type="evidence" value="ECO:0007669"/>
    <property type="project" value="UniProtKB-EC"/>
</dbReference>
<dbReference type="GO" id="GO:0005829">
    <property type="term" value="C:cytosol"/>
    <property type="evidence" value="ECO:0007669"/>
    <property type="project" value="TreeGrafter"/>
</dbReference>
<sequence length="232" mass="25959">MRPPLRNRSDVSQGREAWRILQIMSEFLEGFERLSDVVPAVTLFGSARFPAEHPYCQLAEKIAKELSDAGFAIISGGGPGIMEAANKGAFAGNSPSIGLNISLPHEQSANAYQDIALNFRHFFARKVMFVRYSSAYVVLPGGFGTLDELAEVLTLVQTHKIPRIPIILVYREFWQGLLDWIQTVLVTHHTISPEDLELITIADDTETVVKTIFDYYEKRAENAETVTDLFNL</sequence>
<dbReference type="SUPFAM" id="SSF102405">
    <property type="entry name" value="MCP/YpsA-like"/>
    <property type="match status" value="1"/>
</dbReference>
<dbReference type="AlphaFoldDB" id="A0A2N9YJJ0"/>
<accession>A0A2N9YJJ0</accession>
<proteinExistence type="inferred from homology"/>
<evidence type="ECO:0000313" key="3">
    <source>
        <dbReference type="EMBL" id="AUI70681.1"/>
    </source>
</evidence>
<dbReference type="KEGG" id="blep:AL038_07440"/>
<dbReference type="Proteomes" id="UP000234271">
    <property type="component" value="Chromosome"/>
</dbReference>
<dbReference type="InterPro" id="IPR005269">
    <property type="entry name" value="LOG"/>
</dbReference>
<dbReference type="EC" id="3.2.2.n1" evidence="2"/>
<keyword evidence="2" id="KW-0203">Cytokinin biosynthesis</keyword>
<dbReference type="GO" id="GO:0009691">
    <property type="term" value="P:cytokinin biosynthetic process"/>
    <property type="evidence" value="ECO:0007669"/>
    <property type="project" value="UniProtKB-UniRule"/>
</dbReference>
<dbReference type="Pfam" id="PF03641">
    <property type="entry name" value="Lysine_decarbox"/>
    <property type="match status" value="1"/>
</dbReference>
<dbReference type="OrthoDB" id="9801098at2"/>
<dbReference type="PANTHER" id="PTHR43393:SF2">
    <property type="entry name" value="CYTOKININ RIBOSIDE 5'-MONOPHOSPHATE PHOSPHORIBOHYDROLASE"/>
    <property type="match status" value="1"/>
</dbReference>
<evidence type="ECO:0000256" key="2">
    <source>
        <dbReference type="RuleBase" id="RU363015"/>
    </source>
</evidence>
<organism evidence="3 4">
    <name type="scientific">Beggiatoa leptomitoformis</name>
    <dbReference type="NCBI Taxonomy" id="288004"/>
    <lineage>
        <taxon>Bacteria</taxon>
        <taxon>Pseudomonadati</taxon>
        <taxon>Pseudomonadota</taxon>
        <taxon>Gammaproteobacteria</taxon>
        <taxon>Thiotrichales</taxon>
        <taxon>Thiotrichaceae</taxon>
        <taxon>Beggiatoa</taxon>
    </lineage>
</organism>
<dbReference type="InterPro" id="IPR031100">
    <property type="entry name" value="LOG_fam"/>
</dbReference>
<evidence type="ECO:0000256" key="1">
    <source>
        <dbReference type="ARBA" id="ARBA00000274"/>
    </source>
</evidence>
<dbReference type="NCBIfam" id="TIGR00730">
    <property type="entry name" value="Rossman fold protein, TIGR00730 family"/>
    <property type="match status" value="1"/>
</dbReference>
<comment type="catalytic activity">
    <reaction evidence="1">
        <text>AMP + H2O = D-ribose 5-phosphate + adenine</text>
        <dbReference type="Rhea" id="RHEA:20129"/>
        <dbReference type="ChEBI" id="CHEBI:15377"/>
        <dbReference type="ChEBI" id="CHEBI:16708"/>
        <dbReference type="ChEBI" id="CHEBI:78346"/>
        <dbReference type="ChEBI" id="CHEBI:456215"/>
        <dbReference type="EC" id="3.2.2.4"/>
    </reaction>
</comment>
<dbReference type="Gene3D" id="3.40.50.450">
    <property type="match status" value="1"/>
</dbReference>
<comment type="similarity">
    <text evidence="2">Belongs to the LOG family.</text>
</comment>
<dbReference type="InterPro" id="IPR052341">
    <property type="entry name" value="LOG_family_nucleotidases"/>
</dbReference>
<reference evidence="4" key="1">
    <citation type="submission" date="2016-12" db="EMBL/GenBank/DDBJ databases">
        <title>Complete Genome Sequence of Beggiatoa leptomitiformis D-401.</title>
        <authorList>
            <person name="Fomenkov A."/>
            <person name="Vincze T."/>
            <person name="Grabovich M."/>
            <person name="Anton B.P."/>
            <person name="Dubinina G."/>
            <person name="Orlova M."/>
            <person name="Belousova E."/>
            <person name="Roberts R.J."/>
        </authorList>
    </citation>
    <scope>NUCLEOTIDE SEQUENCE [LARGE SCALE GENOMIC DNA]</scope>
    <source>
        <strain evidence="4">D-401</strain>
    </source>
</reference>
<protein>
    <recommendedName>
        <fullName evidence="2">Cytokinin riboside 5'-monophosphate phosphoribohydrolase</fullName>
        <ecNumber evidence="2">3.2.2.n1</ecNumber>
    </recommendedName>
</protein>